<evidence type="ECO:0000256" key="3">
    <source>
        <dbReference type="ARBA" id="ARBA00022475"/>
    </source>
</evidence>
<keyword evidence="10" id="KW-1185">Reference proteome</keyword>
<dbReference type="STRING" id="1121877.FEAC_16890"/>
<evidence type="ECO:0000256" key="1">
    <source>
        <dbReference type="ARBA" id="ARBA00004651"/>
    </source>
</evidence>
<evidence type="ECO:0000256" key="7">
    <source>
        <dbReference type="RuleBase" id="RU363032"/>
    </source>
</evidence>
<keyword evidence="6 7" id="KW-0472">Membrane</keyword>
<evidence type="ECO:0000256" key="6">
    <source>
        <dbReference type="ARBA" id="ARBA00023136"/>
    </source>
</evidence>
<dbReference type="Proteomes" id="UP000032336">
    <property type="component" value="Unassembled WGS sequence"/>
</dbReference>
<dbReference type="GO" id="GO:0055085">
    <property type="term" value="P:transmembrane transport"/>
    <property type="evidence" value="ECO:0007669"/>
    <property type="project" value="InterPro"/>
</dbReference>
<organism evidence="9 10">
    <name type="scientific">Ferrimicrobium acidiphilum DSM 19497</name>
    <dbReference type="NCBI Taxonomy" id="1121877"/>
    <lineage>
        <taxon>Bacteria</taxon>
        <taxon>Bacillati</taxon>
        <taxon>Actinomycetota</taxon>
        <taxon>Acidimicrobiia</taxon>
        <taxon>Acidimicrobiales</taxon>
        <taxon>Acidimicrobiaceae</taxon>
        <taxon>Ferrimicrobium</taxon>
    </lineage>
</organism>
<protein>
    <submittedName>
        <fullName evidence="9">Putative aliphatic sulfonates transport permease protein SsuC</fullName>
    </submittedName>
</protein>
<dbReference type="Gene3D" id="1.10.3720.10">
    <property type="entry name" value="MetI-like"/>
    <property type="match status" value="1"/>
</dbReference>
<feature type="domain" description="ABC transmembrane type-1" evidence="8">
    <location>
        <begin position="80"/>
        <end position="264"/>
    </location>
</feature>
<accession>A0A0D8FUH1</accession>
<dbReference type="EMBL" id="JXUW01000014">
    <property type="protein sequence ID" value="KJE76609.1"/>
    <property type="molecule type" value="Genomic_DNA"/>
</dbReference>
<dbReference type="PROSITE" id="PS50928">
    <property type="entry name" value="ABC_TM1"/>
    <property type="match status" value="1"/>
</dbReference>
<dbReference type="GeneID" id="78372855"/>
<dbReference type="OrthoDB" id="9796361at2"/>
<dbReference type="SUPFAM" id="SSF161098">
    <property type="entry name" value="MetI-like"/>
    <property type="match status" value="1"/>
</dbReference>
<keyword evidence="2 7" id="KW-0813">Transport</keyword>
<dbReference type="GO" id="GO:0005886">
    <property type="term" value="C:plasma membrane"/>
    <property type="evidence" value="ECO:0007669"/>
    <property type="project" value="UniProtKB-SubCell"/>
</dbReference>
<dbReference type="RefSeq" id="WP_035389303.1">
    <property type="nucleotide sequence ID" value="NZ_JQKF01000011.1"/>
</dbReference>
<evidence type="ECO:0000313" key="9">
    <source>
        <dbReference type="EMBL" id="KJE76609.1"/>
    </source>
</evidence>
<evidence type="ECO:0000256" key="2">
    <source>
        <dbReference type="ARBA" id="ARBA00022448"/>
    </source>
</evidence>
<evidence type="ECO:0000313" key="10">
    <source>
        <dbReference type="Proteomes" id="UP000032336"/>
    </source>
</evidence>
<comment type="similarity">
    <text evidence="7">Belongs to the binding-protein-dependent transport system permease family.</text>
</comment>
<dbReference type="PANTHER" id="PTHR30151">
    <property type="entry name" value="ALKANE SULFONATE ABC TRANSPORTER-RELATED, MEMBRANE SUBUNIT"/>
    <property type="match status" value="1"/>
</dbReference>
<name>A0A0D8FUH1_9ACTN</name>
<dbReference type="CDD" id="cd06261">
    <property type="entry name" value="TM_PBP2"/>
    <property type="match status" value="1"/>
</dbReference>
<feature type="transmembrane region" description="Helical" evidence="7">
    <location>
        <begin position="242"/>
        <end position="264"/>
    </location>
</feature>
<dbReference type="InterPro" id="IPR035906">
    <property type="entry name" value="MetI-like_sf"/>
</dbReference>
<proteinExistence type="inferred from homology"/>
<dbReference type="eggNOG" id="COG0600">
    <property type="taxonomic scope" value="Bacteria"/>
</dbReference>
<evidence type="ECO:0000259" key="8">
    <source>
        <dbReference type="PROSITE" id="PS50928"/>
    </source>
</evidence>
<reference evidence="9 10" key="1">
    <citation type="submission" date="2015-01" db="EMBL/GenBank/DDBJ databases">
        <title>Draft genome of the acidophilic iron oxidizer Ferrimicrobium acidiphilum strain T23.</title>
        <authorList>
            <person name="Poehlein A."/>
            <person name="Eisen S."/>
            <person name="Schloemann M."/>
            <person name="Johnson B.D."/>
            <person name="Daniel R."/>
            <person name="Muehling M."/>
        </authorList>
    </citation>
    <scope>NUCLEOTIDE SEQUENCE [LARGE SCALE GENOMIC DNA]</scope>
    <source>
        <strain evidence="9 10">T23</strain>
    </source>
</reference>
<feature type="transmembrane region" description="Helical" evidence="7">
    <location>
        <begin position="120"/>
        <end position="140"/>
    </location>
</feature>
<dbReference type="Pfam" id="PF00528">
    <property type="entry name" value="BPD_transp_1"/>
    <property type="match status" value="1"/>
</dbReference>
<sequence>MTISIPNNPINQELDRSALRSRRLRHRDLALGVATPIALLLLWQLASSTNLIDAKIFTPPSTIFSTAITLVKNGVLTHDLGITSLRLIVGFVTGGALGIVVGIVLGIFRTLRAAFSPLFAALYAVPQIAVLPLLLVIFGIGETPKILTVAAVSFFVLEINAMAGVRSIDPQLLEAGRAYGAKGRRLFWHVLIPGSLPAVFTGLRVAAALALVVVTATEFVAANSGLGYLVWNSWQLFEPNQMYVGLITIALVGVVLTGIIELIARKVMPWSRRSSHD</sequence>
<feature type="transmembrane region" description="Helical" evidence="7">
    <location>
        <begin position="146"/>
        <end position="165"/>
    </location>
</feature>
<evidence type="ECO:0000256" key="4">
    <source>
        <dbReference type="ARBA" id="ARBA00022692"/>
    </source>
</evidence>
<evidence type="ECO:0000256" key="5">
    <source>
        <dbReference type="ARBA" id="ARBA00022989"/>
    </source>
</evidence>
<feature type="transmembrane region" description="Helical" evidence="7">
    <location>
        <begin position="186"/>
        <end position="214"/>
    </location>
</feature>
<comment type="subcellular location">
    <subcellularLocation>
        <location evidence="1 7">Cell membrane</location>
        <topology evidence="1 7">Multi-pass membrane protein</topology>
    </subcellularLocation>
</comment>
<keyword evidence="4 7" id="KW-0812">Transmembrane</keyword>
<comment type="caution">
    <text evidence="9">The sequence shown here is derived from an EMBL/GenBank/DDBJ whole genome shotgun (WGS) entry which is preliminary data.</text>
</comment>
<feature type="transmembrane region" description="Helical" evidence="7">
    <location>
        <begin position="87"/>
        <end position="108"/>
    </location>
</feature>
<dbReference type="PANTHER" id="PTHR30151:SF0">
    <property type="entry name" value="ABC TRANSPORTER PERMEASE PROTEIN MJ0413-RELATED"/>
    <property type="match status" value="1"/>
</dbReference>
<dbReference type="AlphaFoldDB" id="A0A0D8FUH1"/>
<feature type="transmembrane region" description="Helical" evidence="7">
    <location>
        <begin position="29"/>
        <end position="46"/>
    </location>
</feature>
<dbReference type="InterPro" id="IPR000515">
    <property type="entry name" value="MetI-like"/>
</dbReference>
<gene>
    <name evidence="9" type="primary">ssuC</name>
    <name evidence="9" type="ORF">FEAC_16890</name>
</gene>
<keyword evidence="3" id="KW-1003">Cell membrane</keyword>
<keyword evidence="5 7" id="KW-1133">Transmembrane helix</keyword>